<dbReference type="PANTHER" id="PTHR11705:SF91">
    <property type="entry name" value="FI01817P-RELATED"/>
    <property type="match status" value="1"/>
</dbReference>
<dbReference type="Proteomes" id="UP000749559">
    <property type="component" value="Unassembled WGS sequence"/>
</dbReference>
<keyword evidence="4" id="KW-0645">Protease</keyword>
<dbReference type="GO" id="GO:0008270">
    <property type="term" value="F:zinc ion binding"/>
    <property type="evidence" value="ECO:0007669"/>
    <property type="project" value="InterPro"/>
</dbReference>
<organism evidence="13 14">
    <name type="scientific">Owenia fusiformis</name>
    <name type="common">Polychaete worm</name>
    <dbReference type="NCBI Taxonomy" id="6347"/>
    <lineage>
        <taxon>Eukaryota</taxon>
        <taxon>Metazoa</taxon>
        <taxon>Spiralia</taxon>
        <taxon>Lophotrochozoa</taxon>
        <taxon>Annelida</taxon>
        <taxon>Polychaeta</taxon>
        <taxon>Sedentaria</taxon>
        <taxon>Canalipalpata</taxon>
        <taxon>Sabellida</taxon>
        <taxon>Oweniida</taxon>
        <taxon>Oweniidae</taxon>
        <taxon>Owenia</taxon>
    </lineage>
</organism>
<evidence type="ECO:0000256" key="9">
    <source>
        <dbReference type="ARBA" id="ARBA00023049"/>
    </source>
</evidence>
<evidence type="ECO:0000256" key="7">
    <source>
        <dbReference type="ARBA" id="ARBA00022801"/>
    </source>
</evidence>
<evidence type="ECO:0000256" key="1">
    <source>
        <dbReference type="ARBA" id="ARBA00001947"/>
    </source>
</evidence>
<proteinExistence type="inferred from homology"/>
<keyword evidence="6" id="KW-0732">Signal</keyword>
<dbReference type="InterPro" id="IPR000834">
    <property type="entry name" value="Peptidase_M14"/>
</dbReference>
<keyword evidence="5" id="KW-0479">Metal-binding</keyword>
<feature type="domain" description="Peptidase M14" evidence="12">
    <location>
        <begin position="117"/>
        <end position="423"/>
    </location>
</feature>
<keyword evidence="9" id="KW-0482">Metalloprotease</keyword>
<comment type="cofactor">
    <cofactor evidence="1">
        <name>Zn(2+)</name>
        <dbReference type="ChEBI" id="CHEBI:29105"/>
    </cofactor>
</comment>
<dbReference type="GO" id="GO:0004181">
    <property type="term" value="F:metallocarboxypeptidase activity"/>
    <property type="evidence" value="ECO:0007669"/>
    <property type="project" value="InterPro"/>
</dbReference>
<feature type="active site" description="Proton donor/acceptor" evidence="11">
    <location>
        <position position="387"/>
    </location>
</feature>
<dbReference type="SUPFAM" id="SSF54897">
    <property type="entry name" value="Protease propeptides/inhibitors"/>
    <property type="match status" value="1"/>
</dbReference>
<evidence type="ECO:0000256" key="4">
    <source>
        <dbReference type="ARBA" id="ARBA00022670"/>
    </source>
</evidence>
<dbReference type="AlphaFoldDB" id="A0A8J1XSZ9"/>
<keyword evidence="3" id="KW-0121">Carboxypeptidase</keyword>
<sequence length="424" mass="47492">MLLWAILALFAVASAKDYTGYQVLSVEPRDVNDLEFLRQLGRNREMKINFWEEPVRVARVSFHVPPVSSMMVKQVLADNGIPFSIVYSNLQQRIDEVDAARIAARFNADPTNYILSDYQRPATINAWLDTLGNQYSQATVRSIGTSTEGRDMKTITISTGTTGRRSVLIDCGIHAREWITVSTCIYIIQTLLEQYGSNPEVTSVLDRYDFYVLPVTNPDGYEFTFENGTQGDRLWRKTRSVNAGEEDDDQCWGTDANRNFDSFWGDAGADPDIPCSDVYPGTQAFSEPETRALRDWALSIPNKILFLNIHCFTQLWLVPYGYHPSTPYPEDYDELVRVANIGVAALQAVNGLEFEVGTPPDILYEVSGGALDWAKITGGFKYSYSPELRPESPFDGGFILPPGDILPAGREVFAALLSHCNEMQ</sequence>
<evidence type="ECO:0000256" key="10">
    <source>
        <dbReference type="ARBA" id="ARBA00023157"/>
    </source>
</evidence>
<dbReference type="PANTHER" id="PTHR11705">
    <property type="entry name" value="PROTEASE FAMILY M14 CARBOXYPEPTIDASE A,B"/>
    <property type="match status" value="1"/>
</dbReference>
<dbReference type="Pfam" id="PF02244">
    <property type="entry name" value="Propep_M14"/>
    <property type="match status" value="1"/>
</dbReference>
<dbReference type="GO" id="GO:0006508">
    <property type="term" value="P:proteolysis"/>
    <property type="evidence" value="ECO:0007669"/>
    <property type="project" value="UniProtKB-KW"/>
</dbReference>
<evidence type="ECO:0000259" key="12">
    <source>
        <dbReference type="PROSITE" id="PS52035"/>
    </source>
</evidence>
<dbReference type="Pfam" id="PF00246">
    <property type="entry name" value="Peptidase_M14"/>
    <property type="match status" value="1"/>
</dbReference>
<evidence type="ECO:0000256" key="2">
    <source>
        <dbReference type="ARBA" id="ARBA00005988"/>
    </source>
</evidence>
<dbReference type="EMBL" id="CAIIXF020000003">
    <property type="protein sequence ID" value="CAH1779379.1"/>
    <property type="molecule type" value="Genomic_DNA"/>
</dbReference>
<gene>
    <name evidence="13" type="ORF">OFUS_LOCUS6193</name>
</gene>
<reference evidence="13" key="1">
    <citation type="submission" date="2022-03" db="EMBL/GenBank/DDBJ databases">
        <authorList>
            <person name="Martin C."/>
        </authorList>
    </citation>
    <scope>NUCLEOTIDE SEQUENCE</scope>
</reference>
<dbReference type="OrthoDB" id="3626597at2759"/>
<protein>
    <recommendedName>
        <fullName evidence="12">Peptidase M14 domain-containing protein</fullName>
    </recommendedName>
</protein>
<keyword evidence="8" id="KW-0862">Zinc</keyword>
<dbReference type="SUPFAM" id="SSF53187">
    <property type="entry name" value="Zn-dependent exopeptidases"/>
    <property type="match status" value="1"/>
</dbReference>
<dbReference type="Gene3D" id="3.30.70.340">
    <property type="entry name" value="Metallocarboxypeptidase-like"/>
    <property type="match status" value="1"/>
</dbReference>
<evidence type="ECO:0000256" key="11">
    <source>
        <dbReference type="PROSITE-ProRule" id="PRU01379"/>
    </source>
</evidence>
<evidence type="ECO:0000256" key="3">
    <source>
        <dbReference type="ARBA" id="ARBA00022645"/>
    </source>
</evidence>
<evidence type="ECO:0000256" key="5">
    <source>
        <dbReference type="ARBA" id="ARBA00022723"/>
    </source>
</evidence>
<dbReference type="InterPro" id="IPR003146">
    <property type="entry name" value="M14A_act_pep"/>
</dbReference>
<dbReference type="GO" id="GO:0005615">
    <property type="term" value="C:extracellular space"/>
    <property type="evidence" value="ECO:0007669"/>
    <property type="project" value="TreeGrafter"/>
</dbReference>
<evidence type="ECO:0000256" key="8">
    <source>
        <dbReference type="ARBA" id="ARBA00022833"/>
    </source>
</evidence>
<evidence type="ECO:0000313" key="14">
    <source>
        <dbReference type="Proteomes" id="UP000749559"/>
    </source>
</evidence>
<comment type="similarity">
    <text evidence="2 11">Belongs to the peptidase M14 family.</text>
</comment>
<dbReference type="Gene3D" id="3.40.630.10">
    <property type="entry name" value="Zn peptidases"/>
    <property type="match status" value="1"/>
</dbReference>
<evidence type="ECO:0000313" key="13">
    <source>
        <dbReference type="EMBL" id="CAH1779379.1"/>
    </source>
</evidence>
<name>A0A8J1XSZ9_OWEFU</name>
<evidence type="ECO:0000256" key="6">
    <source>
        <dbReference type="ARBA" id="ARBA00022729"/>
    </source>
</evidence>
<accession>A0A8J1XSZ9</accession>
<dbReference type="InterPro" id="IPR036990">
    <property type="entry name" value="M14A-like_propep"/>
</dbReference>
<keyword evidence="10" id="KW-1015">Disulfide bond</keyword>
<dbReference type="PROSITE" id="PS52035">
    <property type="entry name" value="PEPTIDASE_M14"/>
    <property type="match status" value="1"/>
</dbReference>
<dbReference type="SMART" id="SM00631">
    <property type="entry name" value="Zn_pept"/>
    <property type="match status" value="1"/>
</dbReference>
<comment type="caution">
    <text evidence="13">The sequence shown here is derived from an EMBL/GenBank/DDBJ whole genome shotgun (WGS) entry which is preliminary data.</text>
</comment>
<dbReference type="PRINTS" id="PR00765">
    <property type="entry name" value="CRBOXYPTASEA"/>
</dbReference>
<dbReference type="FunFam" id="3.40.630.10:FF:000084">
    <property type="entry name" value="Carboxypeptidase B2"/>
    <property type="match status" value="1"/>
</dbReference>
<dbReference type="CDD" id="cd03860">
    <property type="entry name" value="M14_CP_A-B_like"/>
    <property type="match status" value="1"/>
</dbReference>
<keyword evidence="7" id="KW-0378">Hydrolase</keyword>
<keyword evidence="14" id="KW-1185">Reference proteome</keyword>